<organism evidence="1 2">
    <name type="scientific">Terasakiella brassicae</name>
    <dbReference type="NCBI Taxonomy" id="1634917"/>
    <lineage>
        <taxon>Bacteria</taxon>
        <taxon>Pseudomonadati</taxon>
        <taxon>Pseudomonadota</taxon>
        <taxon>Alphaproteobacteria</taxon>
        <taxon>Rhodospirillales</taxon>
        <taxon>Terasakiellaceae</taxon>
        <taxon>Terasakiella</taxon>
    </lineage>
</organism>
<name>A0A917BZD1_9PROT</name>
<dbReference type="PROSITE" id="PS51257">
    <property type="entry name" value="PROKAR_LIPOPROTEIN"/>
    <property type="match status" value="1"/>
</dbReference>
<dbReference type="RefSeq" id="WP_188664183.1">
    <property type="nucleotide sequence ID" value="NZ_BMHV01000012.1"/>
</dbReference>
<dbReference type="Proteomes" id="UP000632498">
    <property type="component" value="Unassembled WGS sequence"/>
</dbReference>
<evidence type="ECO:0000313" key="1">
    <source>
        <dbReference type="EMBL" id="GGF64890.1"/>
    </source>
</evidence>
<evidence type="ECO:0008006" key="3">
    <source>
        <dbReference type="Google" id="ProtNLM"/>
    </source>
</evidence>
<dbReference type="EMBL" id="BMHV01000012">
    <property type="protein sequence ID" value="GGF64890.1"/>
    <property type="molecule type" value="Genomic_DNA"/>
</dbReference>
<evidence type="ECO:0000313" key="2">
    <source>
        <dbReference type="Proteomes" id="UP000632498"/>
    </source>
</evidence>
<sequence length="526" mass="58253">MDKKLITMLSLIGVAILSLAGCKEETKQKTPPSPEVVFNIEKAQKTAQERIASANVEASPLPIQSDYLRIVAQAETPPAQPDRFLKPITSDKTQTVVVLATFHNGPNLTMPNVPLYIFEKSQTTWQQTFAAQGPITPYFVEQRAPLDATLEIVLLKDKLENLEQDAQKQIVSYLSKHTVYSKEQAHVLSALPDAFAQRIALVEETSLKGLSKTDISYLENYASALSFMSETNEPVFTTILAVEGKESLLSQHQSQFPSYNELMTYAIAGQTARQALGDLENSFWSVPGEALRPSCDAITGALQERLGLSLKDSAIVLWGMMQSHALFATDIDYNTQCSGEDINTLLTNMGRTLPQKQIARPSSQTVTHMNRSLSHVASLVKNTKDSALDRIAEMMTDKVQVRDEARLLFSTEPDQLVSNTQDVIAPALDKDNAAEYLMMLPVRAYGCYSQGQGQRGQHRATLAQLENDPNLWQIDFAFDDQNKINGIQLKKPSQLDFCRAIGKRTDANRCRFSGKDFPGLSADRCG</sequence>
<proteinExistence type="predicted"/>
<reference evidence="1" key="2">
    <citation type="submission" date="2020-09" db="EMBL/GenBank/DDBJ databases">
        <authorList>
            <person name="Sun Q."/>
            <person name="Zhou Y."/>
        </authorList>
    </citation>
    <scope>NUCLEOTIDE SEQUENCE</scope>
    <source>
        <strain evidence="1">CGMCC 1.15254</strain>
    </source>
</reference>
<reference evidence="1" key="1">
    <citation type="journal article" date="2014" name="Int. J. Syst. Evol. Microbiol.">
        <title>Complete genome sequence of Corynebacterium casei LMG S-19264T (=DSM 44701T), isolated from a smear-ripened cheese.</title>
        <authorList>
            <consortium name="US DOE Joint Genome Institute (JGI-PGF)"/>
            <person name="Walter F."/>
            <person name="Albersmeier A."/>
            <person name="Kalinowski J."/>
            <person name="Ruckert C."/>
        </authorList>
    </citation>
    <scope>NUCLEOTIDE SEQUENCE</scope>
    <source>
        <strain evidence="1">CGMCC 1.15254</strain>
    </source>
</reference>
<accession>A0A917BZD1</accession>
<comment type="caution">
    <text evidence="1">The sequence shown here is derived from an EMBL/GenBank/DDBJ whole genome shotgun (WGS) entry which is preliminary data.</text>
</comment>
<protein>
    <recommendedName>
        <fullName evidence="3">Lipoprotein</fullName>
    </recommendedName>
</protein>
<keyword evidence="2" id="KW-1185">Reference proteome</keyword>
<gene>
    <name evidence="1" type="ORF">GCM10011332_18710</name>
</gene>
<dbReference type="AlphaFoldDB" id="A0A917BZD1"/>